<dbReference type="AlphaFoldDB" id="A0A387FPQ7"/>
<protein>
    <submittedName>
        <fullName evidence="3">LysM peptidoglycan-binding domain-containing protein</fullName>
    </submittedName>
</protein>
<dbReference type="InterPro" id="IPR052196">
    <property type="entry name" value="Bact_Kbp"/>
</dbReference>
<dbReference type="InterPro" id="IPR036779">
    <property type="entry name" value="LysM_dom_sf"/>
</dbReference>
<gene>
    <name evidence="3" type="ORF">CCGE525_07180</name>
</gene>
<dbReference type="EMBL" id="CP032694">
    <property type="protein sequence ID" value="AYG61350.1"/>
    <property type="molecule type" value="Genomic_DNA"/>
</dbReference>
<dbReference type="InterPro" id="IPR018392">
    <property type="entry name" value="LysM"/>
</dbReference>
<dbReference type="PROSITE" id="PS51782">
    <property type="entry name" value="LYSM"/>
    <property type="match status" value="1"/>
</dbReference>
<dbReference type="Gene3D" id="2.60.40.10">
    <property type="entry name" value="Immunoglobulins"/>
    <property type="match status" value="1"/>
</dbReference>
<evidence type="ECO:0000259" key="2">
    <source>
        <dbReference type="PROSITE" id="PS51782"/>
    </source>
</evidence>
<feature type="compositionally biased region" description="Polar residues" evidence="1">
    <location>
        <begin position="318"/>
        <end position="328"/>
    </location>
</feature>
<dbReference type="PANTHER" id="PTHR34700">
    <property type="entry name" value="POTASSIUM BINDING PROTEIN KBP"/>
    <property type="match status" value="1"/>
</dbReference>
<dbReference type="PANTHER" id="PTHR34700:SF4">
    <property type="entry name" value="PHAGE-LIKE ELEMENT PBSX PROTEIN XKDP"/>
    <property type="match status" value="1"/>
</dbReference>
<evidence type="ECO:0000256" key="1">
    <source>
        <dbReference type="SAM" id="MobiDB-lite"/>
    </source>
</evidence>
<name>A0A387FPQ7_9HYPH</name>
<dbReference type="Gene3D" id="3.10.350.10">
    <property type="entry name" value="LysM domain"/>
    <property type="match status" value="1"/>
</dbReference>
<dbReference type="InterPro" id="IPR013783">
    <property type="entry name" value="Ig-like_fold"/>
</dbReference>
<dbReference type="CDD" id="cd00118">
    <property type="entry name" value="LysM"/>
    <property type="match status" value="1"/>
</dbReference>
<dbReference type="RefSeq" id="WP_120706306.1">
    <property type="nucleotide sequence ID" value="NZ_CP032694.1"/>
</dbReference>
<sequence>MMKNRAGLLALLVLVIATVLMVFFVMPRINGDKKSIGDAINQAGNAVKNTITENGQKAGDAAQKAGEATQGAAATATNAADVTKKLTDLSSTAVASLADLQALFSDGKGPTEDVFTAAKTKVITALQAIVNFAVPQGTDAATTALVNKAHDGAGKALAIIQSLPKNIADAVAAIDKARAALAGQTAPQTQAAGPVMPSFDVLRVEPDGSTVIAGKAEPNSKLEIIDGDKVLTTTDVGPTGDFAAVLDNPLPTGDHQLVLRAIGKDGKAVTSEEVATISVPKDDKSQLLAMVTKPGTASRIITAPSAKQGRVASDEQAPGTNALATANDGTGAKPQDNTAVASTNPAGNAATSPAAPTGGQVPEVMVNAVEIENDHVFVAGTTKPNAKVRAYADDKLIGEIVAGADGHFVVDGVMPLAVGDHKIRVDVLDGTGKIVLRTSVNFTRPEGNQVTVAAQTPAASSASGNAAATTMVPLDEGELGKLREDAAKAFTLLKDLFADGKQPTAEQLAAARSGTEIALKSLSEFRPAIDASATLKQAAADAANAAGRALAVLQALPKDPKSVGDALPNLGEMMATVTKPENATPASASVETSSSGGGPKILQQAPLSQNTNAVIIRRGDTLWQISRRTYGAGVRYTTIYLANEDKINNPDRILPGQVFGLPKDALPNAEELHRKRLSGGHL</sequence>
<dbReference type="Proteomes" id="UP000282195">
    <property type="component" value="Chromosome"/>
</dbReference>
<proteinExistence type="predicted"/>
<evidence type="ECO:0000313" key="3">
    <source>
        <dbReference type="EMBL" id="AYG61350.1"/>
    </source>
</evidence>
<evidence type="ECO:0000313" key="4">
    <source>
        <dbReference type="Proteomes" id="UP000282195"/>
    </source>
</evidence>
<dbReference type="OrthoDB" id="370541at2"/>
<dbReference type="KEGG" id="rjg:CCGE525_07180"/>
<feature type="domain" description="LysM" evidence="2">
    <location>
        <begin position="612"/>
        <end position="661"/>
    </location>
</feature>
<reference evidence="3 4" key="1">
    <citation type="submission" date="2018-10" db="EMBL/GenBank/DDBJ databases">
        <title>Rhizobium etli, R. leguminosarum and a new Rhizobium genospecies from Phaseolus dumosus.</title>
        <authorList>
            <person name="Ramirez-Puebla S.T."/>
            <person name="Rogel-Hernandez M.A."/>
            <person name="Guerrero G."/>
            <person name="Ormeno-Orrillo E."/>
            <person name="Martinez-Romero J.C."/>
            <person name="Negrete-Yankelevich S."/>
            <person name="Martinez-Romero E."/>
        </authorList>
    </citation>
    <scope>NUCLEOTIDE SEQUENCE [LARGE SCALE GENOMIC DNA]</scope>
    <source>
        <strain evidence="3 4">CCGE525</strain>
    </source>
</reference>
<feature type="region of interest" description="Disordered" evidence="1">
    <location>
        <begin position="580"/>
        <end position="603"/>
    </location>
</feature>
<dbReference type="Pfam" id="PF01476">
    <property type="entry name" value="LysM"/>
    <property type="match status" value="1"/>
</dbReference>
<feature type="compositionally biased region" description="Polar residues" evidence="1">
    <location>
        <begin position="335"/>
        <end position="351"/>
    </location>
</feature>
<organism evidence="3 4">
    <name type="scientific">Rhizobium jaguaris</name>
    <dbReference type="NCBI Taxonomy" id="1312183"/>
    <lineage>
        <taxon>Bacteria</taxon>
        <taxon>Pseudomonadati</taxon>
        <taxon>Pseudomonadota</taxon>
        <taxon>Alphaproteobacteria</taxon>
        <taxon>Hyphomicrobiales</taxon>
        <taxon>Rhizobiaceae</taxon>
        <taxon>Rhizobium/Agrobacterium group</taxon>
        <taxon>Rhizobium</taxon>
    </lineage>
</organism>
<feature type="region of interest" description="Disordered" evidence="1">
    <location>
        <begin position="304"/>
        <end position="359"/>
    </location>
</feature>
<keyword evidence="4" id="KW-1185">Reference proteome</keyword>
<accession>A0A387FPQ7</accession>
<feature type="compositionally biased region" description="Polar residues" evidence="1">
    <location>
        <begin position="580"/>
        <end position="594"/>
    </location>
</feature>